<dbReference type="EMBL" id="CP117880">
    <property type="protein sequence ID" value="WDF67135.1"/>
    <property type="molecule type" value="Genomic_DNA"/>
</dbReference>
<reference evidence="2 3" key="1">
    <citation type="submission" date="2023-02" db="EMBL/GenBank/DDBJ databases">
        <title>Genome sequence of Sphingobacterium sp. KACC 22765.</title>
        <authorList>
            <person name="Kim S."/>
            <person name="Heo J."/>
            <person name="Kwon S.-W."/>
        </authorList>
    </citation>
    <scope>NUCLEOTIDE SEQUENCE [LARGE SCALE GENOMIC DNA]</scope>
    <source>
        <strain evidence="2 3">KACC 22765</strain>
    </source>
</reference>
<gene>
    <name evidence="2" type="ORF">PQ465_12545</name>
</gene>
<sequence>MRIVIIAAAILFNIAAANSQTKEFENYSVTPNLVKIEIQEIQGESALKVVKNSNVKKVDEPTFAKVSDLNFKNGTIEVKVLSRLLPSAPEFARGFIGLAYRINEDNTKYESIYIRPTNGRANDQIRRNHSIQYYAYPGYKFDKLRETAPEKYESYADMELDKWITLKVVLQNNIQKLFIDGAEQPSIYIDSPEGIEPISGSIGLWVEVGTEGFFKDLKVTINN</sequence>
<evidence type="ECO:0008006" key="4">
    <source>
        <dbReference type="Google" id="ProtNLM"/>
    </source>
</evidence>
<organism evidence="2 3">
    <name type="scientific">Sphingobacterium oryzagri</name>
    <dbReference type="NCBI Taxonomy" id="3025669"/>
    <lineage>
        <taxon>Bacteria</taxon>
        <taxon>Pseudomonadati</taxon>
        <taxon>Bacteroidota</taxon>
        <taxon>Sphingobacteriia</taxon>
        <taxon>Sphingobacteriales</taxon>
        <taxon>Sphingobacteriaceae</taxon>
        <taxon>Sphingobacterium</taxon>
    </lineage>
</organism>
<keyword evidence="3" id="KW-1185">Reference proteome</keyword>
<evidence type="ECO:0000313" key="3">
    <source>
        <dbReference type="Proteomes" id="UP001221558"/>
    </source>
</evidence>
<feature type="chain" id="PRO_5046526649" description="3-keto-disaccharide hydrolase domain-containing protein" evidence="1">
    <location>
        <begin position="20"/>
        <end position="223"/>
    </location>
</feature>
<dbReference type="Gene3D" id="2.60.120.560">
    <property type="entry name" value="Exo-inulinase, domain 1"/>
    <property type="match status" value="1"/>
</dbReference>
<feature type="signal peptide" evidence="1">
    <location>
        <begin position="1"/>
        <end position="19"/>
    </location>
</feature>
<dbReference type="RefSeq" id="WP_274265865.1">
    <property type="nucleotide sequence ID" value="NZ_CP117880.1"/>
</dbReference>
<evidence type="ECO:0000256" key="1">
    <source>
        <dbReference type="SAM" id="SignalP"/>
    </source>
</evidence>
<name>A0ABY7WFS6_9SPHI</name>
<evidence type="ECO:0000313" key="2">
    <source>
        <dbReference type="EMBL" id="WDF67135.1"/>
    </source>
</evidence>
<keyword evidence="1" id="KW-0732">Signal</keyword>
<dbReference type="Proteomes" id="UP001221558">
    <property type="component" value="Chromosome"/>
</dbReference>
<accession>A0ABY7WFS6</accession>
<protein>
    <recommendedName>
        <fullName evidence="4">3-keto-disaccharide hydrolase domain-containing protein</fullName>
    </recommendedName>
</protein>
<proteinExistence type="predicted"/>